<dbReference type="InterPro" id="IPR012677">
    <property type="entry name" value="Nucleotide-bd_a/b_plait_sf"/>
</dbReference>
<keyword evidence="4" id="KW-0694">RNA-binding</keyword>
<evidence type="ECO:0000313" key="5">
    <source>
        <dbReference type="EMBL" id="TCN73092.1"/>
    </source>
</evidence>
<dbReference type="HAMAP" id="MF_01369_B">
    <property type="entry name" value="Ribosomal_uL23_B"/>
    <property type="match status" value="1"/>
</dbReference>
<keyword evidence="6" id="KW-1185">Reference proteome</keyword>
<evidence type="ECO:0000256" key="4">
    <source>
        <dbReference type="HAMAP-Rule" id="MF_01369"/>
    </source>
</evidence>
<dbReference type="PANTHER" id="PTHR11620">
    <property type="entry name" value="60S RIBOSOMAL PROTEIN L23A"/>
    <property type="match status" value="1"/>
</dbReference>
<keyword evidence="4" id="KW-0699">rRNA-binding</keyword>
<comment type="similarity">
    <text evidence="1 4">Belongs to the universal ribosomal protein uL23 family.</text>
</comment>
<reference evidence="5 6" key="1">
    <citation type="submission" date="2019-03" db="EMBL/GenBank/DDBJ databases">
        <title>Genomic Encyclopedia of Archaeal and Bacterial Type Strains, Phase II (KMG-II): from individual species to whole genera.</title>
        <authorList>
            <person name="Goeker M."/>
        </authorList>
    </citation>
    <scope>NUCLEOTIDE SEQUENCE [LARGE SCALE GENOMIC DNA]</scope>
    <source>
        <strain evidence="5 6">RL-C</strain>
    </source>
</reference>
<dbReference type="OrthoDB" id="9797862at2"/>
<proteinExistence type="inferred from homology"/>
<dbReference type="GO" id="GO:1990904">
    <property type="term" value="C:ribonucleoprotein complex"/>
    <property type="evidence" value="ECO:0007669"/>
    <property type="project" value="UniProtKB-KW"/>
</dbReference>
<dbReference type="GO" id="GO:0005840">
    <property type="term" value="C:ribosome"/>
    <property type="evidence" value="ECO:0007669"/>
    <property type="project" value="UniProtKB-KW"/>
</dbReference>
<dbReference type="GO" id="GO:0003735">
    <property type="term" value="F:structural constituent of ribosome"/>
    <property type="evidence" value="ECO:0007669"/>
    <property type="project" value="InterPro"/>
</dbReference>
<evidence type="ECO:0000256" key="2">
    <source>
        <dbReference type="ARBA" id="ARBA00022980"/>
    </source>
</evidence>
<dbReference type="EMBL" id="SLWB01000001">
    <property type="protein sequence ID" value="TCN73092.1"/>
    <property type="molecule type" value="Genomic_DNA"/>
</dbReference>
<comment type="subunit">
    <text evidence="4">Part of the 50S ribosomal subunit. Contacts protein L29, and trigger factor when it is bound to the ribosome.</text>
</comment>
<dbReference type="GO" id="GO:0006412">
    <property type="term" value="P:translation"/>
    <property type="evidence" value="ECO:0007669"/>
    <property type="project" value="UniProtKB-UniRule"/>
</dbReference>
<keyword evidence="3 4" id="KW-0687">Ribonucleoprotein</keyword>
<keyword evidence="2 4" id="KW-0689">Ribosomal protein</keyword>
<protein>
    <recommendedName>
        <fullName evidence="4">Large ribosomal subunit protein uL23</fullName>
    </recommendedName>
</protein>
<name>A0A4R2EVN7_9BACT</name>
<dbReference type="Pfam" id="PF00276">
    <property type="entry name" value="Ribosomal_L23"/>
    <property type="match status" value="1"/>
</dbReference>
<comment type="function">
    <text evidence="4">One of the early assembly proteins it binds 23S rRNA. One of the proteins that surrounds the polypeptide exit tunnel on the outside of the ribosome. Forms the main docking site for trigger factor binding to the ribosome.</text>
</comment>
<evidence type="ECO:0000256" key="3">
    <source>
        <dbReference type="ARBA" id="ARBA00023274"/>
    </source>
</evidence>
<dbReference type="Proteomes" id="UP000294830">
    <property type="component" value="Unassembled WGS sequence"/>
</dbReference>
<dbReference type="InterPro" id="IPR012678">
    <property type="entry name" value="Ribosomal_uL23/eL15/eS24_sf"/>
</dbReference>
<accession>A0A4R2EVN7</accession>
<sequence length="96" mass="10880">MEIIFKPILTEKMTILGEKLNRYGFIVDNKANKIEIKKAVEELYGVTVADVNTMRYAGKRKSRYTKAGLLVGKTNSFKKAIVTLKSGDKIDFYSNI</sequence>
<evidence type="ECO:0000256" key="1">
    <source>
        <dbReference type="ARBA" id="ARBA00006700"/>
    </source>
</evidence>
<dbReference type="NCBIfam" id="NF004363">
    <property type="entry name" value="PRK05738.2-4"/>
    <property type="match status" value="1"/>
</dbReference>
<dbReference type="Gene3D" id="3.30.70.330">
    <property type="match status" value="1"/>
</dbReference>
<organism evidence="5 6">
    <name type="scientific">Acetobacteroides hydrogenigenes</name>
    <dbReference type="NCBI Taxonomy" id="979970"/>
    <lineage>
        <taxon>Bacteria</taxon>
        <taxon>Pseudomonadati</taxon>
        <taxon>Bacteroidota</taxon>
        <taxon>Bacteroidia</taxon>
        <taxon>Bacteroidales</taxon>
        <taxon>Rikenellaceae</taxon>
        <taxon>Acetobacteroides</taxon>
    </lineage>
</organism>
<gene>
    <name evidence="4" type="primary">rplW</name>
    <name evidence="5" type="ORF">CLV25_101310</name>
</gene>
<dbReference type="InterPro" id="IPR013025">
    <property type="entry name" value="Ribosomal_uL23-like"/>
</dbReference>
<dbReference type="RefSeq" id="WP_131837872.1">
    <property type="nucleotide sequence ID" value="NZ_SLWB01000001.1"/>
</dbReference>
<dbReference type="SUPFAM" id="SSF54189">
    <property type="entry name" value="Ribosomal proteins S24e, L23 and L15e"/>
    <property type="match status" value="1"/>
</dbReference>
<dbReference type="GO" id="GO:0019843">
    <property type="term" value="F:rRNA binding"/>
    <property type="evidence" value="ECO:0007669"/>
    <property type="project" value="UniProtKB-UniRule"/>
</dbReference>
<dbReference type="AlphaFoldDB" id="A0A4R2EVN7"/>
<evidence type="ECO:0000313" key="6">
    <source>
        <dbReference type="Proteomes" id="UP000294830"/>
    </source>
</evidence>
<comment type="caution">
    <text evidence="5">The sequence shown here is derived from an EMBL/GenBank/DDBJ whole genome shotgun (WGS) entry which is preliminary data.</text>
</comment>